<comment type="similarity">
    <text evidence="1">Belongs to the sigma-70 factor family. ECF subfamily.</text>
</comment>
<proteinExistence type="inferred from homology"/>
<dbReference type="HOGENOM" id="CLU_047691_12_1_6"/>
<name>A0A2C9EQX6_PSEPH</name>
<evidence type="ECO:0000313" key="7">
    <source>
        <dbReference type="EMBL" id="AGL86009.1"/>
    </source>
</evidence>
<dbReference type="Gene3D" id="1.10.10.10">
    <property type="entry name" value="Winged helix-like DNA-binding domain superfamily/Winged helix DNA-binding domain"/>
    <property type="match status" value="1"/>
</dbReference>
<protein>
    <submittedName>
        <fullName evidence="7">Putative RNA polymerase sigma factor FecI</fullName>
    </submittedName>
</protein>
<evidence type="ECO:0000259" key="6">
    <source>
        <dbReference type="Pfam" id="PF08281"/>
    </source>
</evidence>
<dbReference type="InterPro" id="IPR039425">
    <property type="entry name" value="RNA_pol_sigma-70-like"/>
</dbReference>
<dbReference type="InterPro" id="IPR014284">
    <property type="entry name" value="RNA_pol_sigma-70_dom"/>
</dbReference>
<dbReference type="GO" id="GO:0003677">
    <property type="term" value="F:DNA binding"/>
    <property type="evidence" value="ECO:0007669"/>
    <property type="project" value="InterPro"/>
</dbReference>
<evidence type="ECO:0000256" key="2">
    <source>
        <dbReference type="ARBA" id="ARBA00023015"/>
    </source>
</evidence>
<dbReference type="PANTHER" id="PTHR43133">
    <property type="entry name" value="RNA POLYMERASE ECF-TYPE SIGMA FACTO"/>
    <property type="match status" value="1"/>
</dbReference>
<dbReference type="KEGG" id="pprc:PFLCHA0_c42500"/>
<sequence>MITITISVPVSMHSPVDTKAIVANLYSENYRWLRAWLYRRLQCPQDAADLTQDTFVRTLTAGQLADLNEPRAFLATVARRLLSNLFRRRALEQQYLLELARMPQAFSPSEEELALVREALELIDRLLEGLPQRVRHAFILHRLEGLAQPQIAERLGVSLATVERDLRRAFLHCLSERAA</sequence>
<dbReference type="Pfam" id="PF08281">
    <property type="entry name" value="Sigma70_r4_2"/>
    <property type="match status" value="1"/>
</dbReference>
<dbReference type="InterPro" id="IPR007627">
    <property type="entry name" value="RNA_pol_sigma70_r2"/>
</dbReference>
<dbReference type="AlphaFoldDB" id="A0A2C9EQX6"/>
<dbReference type="InterPro" id="IPR013324">
    <property type="entry name" value="RNA_pol_sigma_r3/r4-like"/>
</dbReference>
<gene>
    <name evidence="7" type="primary">fecI7</name>
    <name evidence="7" type="ORF">PFLCHA0_c42500</name>
</gene>
<dbReference type="EMBL" id="CP003190">
    <property type="protein sequence ID" value="AGL86009.1"/>
    <property type="molecule type" value="Genomic_DNA"/>
</dbReference>
<feature type="domain" description="RNA polymerase sigma factor 70 region 4 type 2" evidence="6">
    <location>
        <begin position="121"/>
        <end position="173"/>
    </location>
</feature>
<evidence type="ECO:0000256" key="4">
    <source>
        <dbReference type="ARBA" id="ARBA00023163"/>
    </source>
</evidence>
<dbReference type="eggNOG" id="COG1595">
    <property type="taxonomic scope" value="Bacteria"/>
</dbReference>
<dbReference type="NCBIfam" id="TIGR02937">
    <property type="entry name" value="sigma70-ECF"/>
    <property type="match status" value="1"/>
</dbReference>
<feature type="domain" description="RNA polymerase sigma-70 region 2" evidence="5">
    <location>
        <begin position="25"/>
        <end position="90"/>
    </location>
</feature>
<dbReference type="PANTHER" id="PTHR43133:SF63">
    <property type="entry name" value="RNA POLYMERASE SIGMA FACTOR FECI-RELATED"/>
    <property type="match status" value="1"/>
</dbReference>
<dbReference type="SUPFAM" id="SSF88946">
    <property type="entry name" value="Sigma2 domain of RNA polymerase sigma factors"/>
    <property type="match status" value="1"/>
</dbReference>
<dbReference type="InterPro" id="IPR013325">
    <property type="entry name" value="RNA_pol_sigma_r2"/>
</dbReference>
<dbReference type="GO" id="GO:0006352">
    <property type="term" value="P:DNA-templated transcription initiation"/>
    <property type="evidence" value="ECO:0007669"/>
    <property type="project" value="InterPro"/>
</dbReference>
<dbReference type="Proteomes" id="UP000013940">
    <property type="component" value="Chromosome"/>
</dbReference>
<keyword evidence="2" id="KW-0805">Transcription regulation</keyword>
<organism evidence="7 8">
    <name type="scientific">Pseudomonas protegens (strain DSM 19095 / LMG 27888 / CFBP 6595 / CHA0)</name>
    <dbReference type="NCBI Taxonomy" id="1124983"/>
    <lineage>
        <taxon>Bacteria</taxon>
        <taxon>Pseudomonadati</taxon>
        <taxon>Pseudomonadota</taxon>
        <taxon>Gammaproteobacteria</taxon>
        <taxon>Pseudomonadales</taxon>
        <taxon>Pseudomonadaceae</taxon>
        <taxon>Pseudomonas</taxon>
    </lineage>
</organism>
<dbReference type="Gene3D" id="1.10.1740.10">
    <property type="match status" value="1"/>
</dbReference>
<accession>A0A2C9EQX6</accession>
<reference evidence="8" key="1">
    <citation type="journal article" date="2014" name="Genome Announc.">
        <title>Full-genome sequence of the plant growth-promoting bacterium Pseudomonas protegens CHA0.</title>
        <authorList>
            <person name="Jousset A."/>
            <person name="Schuldes J."/>
            <person name="Keel C."/>
            <person name="Maurhofer M."/>
            <person name="Daniel R."/>
            <person name="Scheu S."/>
            <person name="Thuermer A."/>
        </authorList>
    </citation>
    <scope>NUCLEOTIDE SEQUENCE [LARGE SCALE GENOMIC DNA]</scope>
    <source>
        <strain evidence="8">DSM 19095 / LMG 27888 / CFBP 6595 / CHA0</strain>
    </source>
</reference>
<evidence type="ECO:0000313" key="8">
    <source>
        <dbReference type="Proteomes" id="UP000013940"/>
    </source>
</evidence>
<evidence type="ECO:0000256" key="1">
    <source>
        <dbReference type="ARBA" id="ARBA00010641"/>
    </source>
</evidence>
<keyword evidence="3" id="KW-0731">Sigma factor</keyword>
<dbReference type="InterPro" id="IPR013249">
    <property type="entry name" value="RNA_pol_sigma70_r4_t2"/>
</dbReference>
<evidence type="ECO:0000256" key="3">
    <source>
        <dbReference type="ARBA" id="ARBA00023082"/>
    </source>
</evidence>
<dbReference type="InterPro" id="IPR036388">
    <property type="entry name" value="WH-like_DNA-bd_sf"/>
</dbReference>
<dbReference type="NCBIfam" id="NF009180">
    <property type="entry name" value="PRK12528.1"/>
    <property type="match status" value="1"/>
</dbReference>
<evidence type="ECO:0000259" key="5">
    <source>
        <dbReference type="Pfam" id="PF04542"/>
    </source>
</evidence>
<keyword evidence="4" id="KW-0804">Transcription</keyword>
<dbReference type="SUPFAM" id="SSF88659">
    <property type="entry name" value="Sigma3 and sigma4 domains of RNA polymerase sigma factors"/>
    <property type="match status" value="1"/>
</dbReference>
<dbReference type="Pfam" id="PF04542">
    <property type="entry name" value="Sigma70_r2"/>
    <property type="match status" value="1"/>
</dbReference>
<dbReference type="GO" id="GO:0016987">
    <property type="term" value="F:sigma factor activity"/>
    <property type="evidence" value="ECO:0007669"/>
    <property type="project" value="UniProtKB-KW"/>
</dbReference>